<protein>
    <submittedName>
        <fullName evidence="1">Uncharacterized protein</fullName>
    </submittedName>
</protein>
<comment type="caution">
    <text evidence="1">The sequence shown here is derived from an EMBL/GenBank/DDBJ whole genome shotgun (WGS) entry which is preliminary data.</text>
</comment>
<sequence length="79" mass="8711">MIVYVVSDPRFFPETVAGRAGVNGGLQLLKVLLVLPVVTWPWCDRAHTPGWPDNWTEQQQLTDREAHKTGTLGLGGAEL</sequence>
<accession>A0AAV4EZM3</accession>
<dbReference type="Proteomes" id="UP000762676">
    <property type="component" value="Unassembled WGS sequence"/>
</dbReference>
<keyword evidence="2" id="KW-1185">Reference proteome</keyword>
<organism evidence="1 2">
    <name type="scientific">Elysia marginata</name>
    <dbReference type="NCBI Taxonomy" id="1093978"/>
    <lineage>
        <taxon>Eukaryota</taxon>
        <taxon>Metazoa</taxon>
        <taxon>Spiralia</taxon>
        <taxon>Lophotrochozoa</taxon>
        <taxon>Mollusca</taxon>
        <taxon>Gastropoda</taxon>
        <taxon>Heterobranchia</taxon>
        <taxon>Euthyneura</taxon>
        <taxon>Panpulmonata</taxon>
        <taxon>Sacoglossa</taxon>
        <taxon>Placobranchoidea</taxon>
        <taxon>Plakobranchidae</taxon>
        <taxon>Elysia</taxon>
    </lineage>
</organism>
<evidence type="ECO:0000313" key="2">
    <source>
        <dbReference type="Proteomes" id="UP000762676"/>
    </source>
</evidence>
<dbReference type="AlphaFoldDB" id="A0AAV4EZM3"/>
<name>A0AAV4EZM3_9GAST</name>
<evidence type="ECO:0000313" key="1">
    <source>
        <dbReference type="EMBL" id="GFR66026.1"/>
    </source>
</evidence>
<reference evidence="1 2" key="1">
    <citation type="journal article" date="2021" name="Elife">
        <title>Chloroplast acquisition without the gene transfer in kleptoplastic sea slugs, Plakobranchus ocellatus.</title>
        <authorList>
            <person name="Maeda T."/>
            <person name="Takahashi S."/>
            <person name="Yoshida T."/>
            <person name="Shimamura S."/>
            <person name="Takaki Y."/>
            <person name="Nagai Y."/>
            <person name="Toyoda A."/>
            <person name="Suzuki Y."/>
            <person name="Arimoto A."/>
            <person name="Ishii H."/>
            <person name="Satoh N."/>
            <person name="Nishiyama T."/>
            <person name="Hasebe M."/>
            <person name="Maruyama T."/>
            <person name="Minagawa J."/>
            <person name="Obokata J."/>
            <person name="Shigenobu S."/>
        </authorList>
    </citation>
    <scope>NUCLEOTIDE SEQUENCE [LARGE SCALE GENOMIC DNA]</scope>
</reference>
<proteinExistence type="predicted"/>
<dbReference type="EMBL" id="BMAT01011067">
    <property type="protein sequence ID" value="GFR66026.1"/>
    <property type="molecule type" value="Genomic_DNA"/>
</dbReference>
<gene>
    <name evidence="1" type="ORF">ElyMa_005547000</name>
</gene>